<organism evidence="1 2">
    <name type="scientific">Neisseria lactamica</name>
    <dbReference type="NCBI Taxonomy" id="486"/>
    <lineage>
        <taxon>Bacteria</taxon>
        <taxon>Pseudomonadati</taxon>
        <taxon>Pseudomonadota</taxon>
        <taxon>Betaproteobacteria</taxon>
        <taxon>Neisseriales</taxon>
        <taxon>Neisseriaceae</taxon>
        <taxon>Neisseria</taxon>
    </lineage>
</organism>
<evidence type="ECO:0000313" key="2">
    <source>
        <dbReference type="Proteomes" id="UP000254193"/>
    </source>
</evidence>
<sequence>MDFTVDIGIFIFQIQVNRSPVNNVNISVNLNLTVPRDTDMRVFTIYIDGIPNGFLFPVFIKDGLYINLYITIKIDFVIRTFRFADSILFFVVLDPNTP</sequence>
<gene>
    <name evidence="1" type="ORF">NCTC10616_01680</name>
</gene>
<dbReference type="AlphaFoldDB" id="A0A378VMG6"/>
<proteinExistence type="predicted"/>
<keyword evidence="2" id="KW-1185">Reference proteome</keyword>
<name>A0A378VMG6_NEILA</name>
<evidence type="ECO:0000313" key="1">
    <source>
        <dbReference type="EMBL" id="SUA17969.1"/>
    </source>
</evidence>
<reference evidence="1 2" key="1">
    <citation type="submission" date="2018-06" db="EMBL/GenBank/DDBJ databases">
        <authorList>
            <consortium name="Pathogen Informatics"/>
            <person name="Doyle S."/>
        </authorList>
    </citation>
    <scope>NUCLEOTIDE SEQUENCE [LARGE SCALE GENOMIC DNA]</scope>
    <source>
        <strain evidence="1 2">NCTC10616</strain>
    </source>
</reference>
<dbReference type="Proteomes" id="UP000254193">
    <property type="component" value="Unassembled WGS sequence"/>
</dbReference>
<accession>A0A378VMG6</accession>
<dbReference type="EMBL" id="UGRO01000002">
    <property type="protein sequence ID" value="SUA17969.1"/>
    <property type="molecule type" value="Genomic_DNA"/>
</dbReference>
<protein>
    <submittedName>
        <fullName evidence="1">Uncharacterized protein</fullName>
    </submittedName>
</protein>